<gene>
    <name evidence="1" type="ORF">E1B25_21410</name>
</gene>
<sequence length="124" mass="13182">MNRWARSSTQKAEKVLTVHRPTYGVIGRSVLTQGNLNNNHFYLREFIGAFPSGVIGGGNRASAAPCTLTINWTGSGTVTTDIDGSKKSSVIGLGSGPFSKGILRAPVMLLKSFDLPPAKSLTMM</sequence>
<protein>
    <submittedName>
        <fullName evidence="1">Uncharacterized protein</fullName>
    </submittedName>
</protein>
<dbReference type="OrthoDB" id="9803913at2"/>
<proteinExistence type="predicted"/>
<reference evidence="1 2" key="1">
    <citation type="submission" date="2019-03" db="EMBL/GenBank/DDBJ databases">
        <authorList>
            <person name="Zhang S."/>
        </authorList>
    </citation>
    <scope>NUCLEOTIDE SEQUENCE [LARGE SCALE GENOMIC DNA]</scope>
    <source>
        <strain evidence="1 2">S4J41</strain>
    </source>
</reference>
<dbReference type="AlphaFoldDB" id="A0A4R5EG97"/>
<dbReference type="EMBL" id="SMFP01000035">
    <property type="protein sequence ID" value="TDE33257.1"/>
    <property type="molecule type" value="Genomic_DNA"/>
</dbReference>
<evidence type="ECO:0000313" key="2">
    <source>
        <dbReference type="Proteomes" id="UP000294662"/>
    </source>
</evidence>
<dbReference type="Proteomes" id="UP000294662">
    <property type="component" value="Unassembled WGS sequence"/>
</dbReference>
<organism evidence="1 2">
    <name type="scientific">Antarcticimicrobium sediminis</name>
    <dbReference type="NCBI Taxonomy" id="2546227"/>
    <lineage>
        <taxon>Bacteria</taxon>
        <taxon>Pseudomonadati</taxon>
        <taxon>Pseudomonadota</taxon>
        <taxon>Alphaproteobacteria</taxon>
        <taxon>Rhodobacterales</taxon>
        <taxon>Paracoccaceae</taxon>
        <taxon>Antarcticimicrobium</taxon>
    </lineage>
</organism>
<evidence type="ECO:0000313" key="1">
    <source>
        <dbReference type="EMBL" id="TDE33257.1"/>
    </source>
</evidence>
<accession>A0A4R5EG97</accession>
<comment type="caution">
    <text evidence="1">The sequence shown here is derived from an EMBL/GenBank/DDBJ whole genome shotgun (WGS) entry which is preliminary data.</text>
</comment>
<name>A0A4R5EG97_9RHOB</name>
<keyword evidence="2" id="KW-1185">Reference proteome</keyword>